<dbReference type="PIRSF" id="PIRSF000138">
    <property type="entry name" value="Al-hdrx_acd_dh"/>
    <property type="match status" value="1"/>
</dbReference>
<name>A0ABD6CKT8_9EURY</name>
<dbReference type="Pfam" id="PF01070">
    <property type="entry name" value="FMN_dh"/>
    <property type="match status" value="1"/>
</dbReference>
<dbReference type="InterPro" id="IPR000262">
    <property type="entry name" value="FMN-dep_DH"/>
</dbReference>
<evidence type="ECO:0000256" key="3">
    <source>
        <dbReference type="ARBA" id="ARBA00022643"/>
    </source>
</evidence>
<dbReference type="GO" id="GO:0032553">
    <property type="term" value="F:ribonucleotide binding"/>
    <property type="evidence" value="ECO:0007669"/>
    <property type="project" value="UniProtKB-ARBA"/>
</dbReference>
<evidence type="ECO:0000259" key="6">
    <source>
        <dbReference type="PROSITE" id="PS51349"/>
    </source>
</evidence>
<evidence type="ECO:0000256" key="4">
    <source>
        <dbReference type="ARBA" id="ARBA00023002"/>
    </source>
</evidence>
<feature type="domain" description="FMN hydroxy acid dehydrogenase" evidence="6">
    <location>
        <begin position="25"/>
        <end position="391"/>
    </location>
</feature>
<accession>A0ABD6CKT8</accession>
<protein>
    <submittedName>
        <fullName evidence="7">Alpha-hydroxy-acid oxidizing protein</fullName>
    </submittedName>
</protein>
<dbReference type="PROSITE" id="PS51349">
    <property type="entry name" value="FMN_HYDROXY_ACID_DH_2"/>
    <property type="match status" value="1"/>
</dbReference>
<keyword evidence="2" id="KW-0285">Flavoprotein</keyword>
<keyword evidence="3" id="KW-0288">FMN</keyword>
<comment type="cofactor">
    <cofactor evidence="1">
        <name>FMN</name>
        <dbReference type="ChEBI" id="CHEBI:58210"/>
    </cofactor>
</comment>
<dbReference type="InterPro" id="IPR037396">
    <property type="entry name" value="FMN_HAD"/>
</dbReference>
<evidence type="ECO:0000256" key="2">
    <source>
        <dbReference type="ARBA" id="ARBA00022630"/>
    </source>
</evidence>
<reference evidence="7 8" key="1">
    <citation type="journal article" date="2019" name="Int. J. Syst. Evol. Microbiol.">
        <title>The Global Catalogue of Microorganisms (GCM) 10K type strain sequencing project: providing services to taxonomists for standard genome sequencing and annotation.</title>
        <authorList>
            <consortium name="The Broad Institute Genomics Platform"/>
            <consortium name="The Broad Institute Genome Sequencing Center for Infectious Disease"/>
            <person name="Wu L."/>
            <person name="Ma J."/>
        </authorList>
    </citation>
    <scope>NUCLEOTIDE SEQUENCE [LARGE SCALE GENOMIC DNA]</scope>
    <source>
        <strain evidence="7 8">CGMCC 1.12121</strain>
    </source>
</reference>
<comment type="caution">
    <text evidence="7">The sequence shown here is derived from an EMBL/GenBank/DDBJ whole genome shotgun (WGS) entry which is preliminary data.</text>
</comment>
<dbReference type="PROSITE" id="PS00557">
    <property type="entry name" value="FMN_HYDROXY_ACID_DH_1"/>
    <property type="match status" value="1"/>
</dbReference>
<dbReference type="GO" id="GO:0043168">
    <property type="term" value="F:anion binding"/>
    <property type="evidence" value="ECO:0007669"/>
    <property type="project" value="UniProtKB-ARBA"/>
</dbReference>
<dbReference type="Gene3D" id="3.20.20.70">
    <property type="entry name" value="Aldolase class I"/>
    <property type="match status" value="1"/>
</dbReference>
<dbReference type="AlphaFoldDB" id="A0ABD6CKT8"/>
<sequence>MSDELPRQPGPRRMTQVFTDGMAGEKPDVPMAFEDLEAAALDALSAEAYDYVAGGAGSESTVDRNRAAFQEYRLLPRLLRDVGERDLSTTVCGTELAHPVMLAPVGVQSIIHEEGERATARAASGLDLGMVSSSAASTTLEEISAELGDAPGWFQLYWGSDHDLARSFVDRATEAGYEALVVTLDTPMLAWRERDMQRAYLPFLDRDGVANYFSDSTFQSRVDGDVEEHKRAAVEEFLDVFSDPTLTWEDFAWLCEYSDLPVVPKGILHPEDAERAVEAGAAGVVVSNHGGRQVDGAVAALEQLPDVVDAVGDDADVLFDSGIRRGADALKALALGADAVLLGRPYVYGLALDGADGVREVCENFLADFDLGLGLVGCDDVDDLDESMIAT</sequence>
<dbReference type="SUPFAM" id="SSF51395">
    <property type="entry name" value="FMN-linked oxidoreductases"/>
    <property type="match status" value="1"/>
</dbReference>
<gene>
    <name evidence="7" type="ORF">ACFSBX_05790</name>
</gene>
<dbReference type="InterPro" id="IPR008259">
    <property type="entry name" value="FMN_hydac_DH_AS"/>
</dbReference>
<dbReference type="PANTHER" id="PTHR10578:SF143">
    <property type="entry name" value="FMN-DEPENDENT ALPHA-HYDROXY ACID DEHYDROGENASE PB1A11.03"/>
    <property type="match status" value="1"/>
</dbReference>
<proteinExistence type="inferred from homology"/>
<evidence type="ECO:0000256" key="5">
    <source>
        <dbReference type="ARBA" id="ARBA00024042"/>
    </source>
</evidence>
<dbReference type="InterPro" id="IPR012133">
    <property type="entry name" value="Alpha-hydoxy_acid_DH_FMN"/>
</dbReference>
<keyword evidence="4" id="KW-0560">Oxidoreductase</keyword>
<dbReference type="EMBL" id="JBHUDK010000005">
    <property type="protein sequence ID" value="MFD1598464.1"/>
    <property type="molecule type" value="Genomic_DNA"/>
</dbReference>
<comment type="similarity">
    <text evidence="5">Belongs to the FMN-dependent alpha-hydroxy acid dehydrogenase family.</text>
</comment>
<evidence type="ECO:0000256" key="1">
    <source>
        <dbReference type="ARBA" id="ARBA00001917"/>
    </source>
</evidence>
<evidence type="ECO:0000313" key="8">
    <source>
        <dbReference type="Proteomes" id="UP001597085"/>
    </source>
</evidence>
<dbReference type="PANTHER" id="PTHR10578">
    <property type="entry name" value="S -2-HYDROXY-ACID OXIDASE-RELATED"/>
    <property type="match status" value="1"/>
</dbReference>
<evidence type="ECO:0000313" key="7">
    <source>
        <dbReference type="EMBL" id="MFD1598464.1"/>
    </source>
</evidence>
<keyword evidence="8" id="KW-1185">Reference proteome</keyword>
<dbReference type="Proteomes" id="UP001597085">
    <property type="component" value="Unassembled WGS sequence"/>
</dbReference>
<dbReference type="GO" id="GO:0016614">
    <property type="term" value="F:oxidoreductase activity, acting on CH-OH group of donors"/>
    <property type="evidence" value="ECO:0007669"/>
    <property type="project" value="UniProtKB-ARBA"/>
</dbReference>
<dbReference type="FunFam" id="3.20.20.70:FF:000029">
    <property type="entry name" value="L-lactate dehydrogenase"/>
    <property type="match status" value="1"/>
</dbReference>
<dbReference type="RefSeq" id="WP_256419702.1">
    <property type="nucleotide sequence ID" value="NZ_JANHDI010000001.1"/>
</dbReference>
<organism evidence="7 8">
    <name type="scientific">Halobellus rarus</name>
    <dbReference type="NCBI Taxonomy" id="1126237"/>
    <lineage>
        <taxon>Archaea</taxon>
        <taxon>Methanobacteriati</taxon>
        <taxon>Methanobacteriota</taxon>
        <taxon>Stenosarchaea group</taxon>
        <taxon>Halobacteria</taxon>
        <taxon>Halobacteriales</taxon>
        <taxon>Haloferacaceae</taxon>
        <taxon>Halobellus</taxon>
    </lineage>
</organism>
<dbReference type="InterPro" id="IPR013785">
    <property type="entry name" value="Aldolase_TIM"/>
</dbReference>